<protein>
    <submittedName>
        <fullName evidence="3">Uncharacterized protein LOC102807264</fullName>
    </submittedName>
</protein>
<sequence length="733" mass="83084">TLLQRDGYKSPIDLLIVDEISDNLDNNVTGDLRNIPHLRNLPLAHPITSDTTLTIDVLIGADRYWDYVGNHIIRGTSPVAVSSAFGYLFSGPVYSTKRRGHNTNTFHISSIKTPDPELDKLVANYWDLETVGIHDTIKVSETKATHDEQHRQFVDNCLSSKDGRYIAKLPWRPDHDILPTNLQSATSRTRNMINKLPSELVKVYDTIIQDQLKQGFIEEVTDDDREIGHYLPHRSVSKDSESTPIRIVYDCSATSKRDQPSLNQCLVTGPPLHNSLTSILIRFRSNPIAMTADIEKAFLQIQLDESDRKFTKFLWLSDPTDIASPFKTYQFKAILFGATSSPFTLNAALRHLTDSYSDNPTAINLQKNLYVDDVVTGCDTPMQALQFYEQSTEMLATHVSERAYGASVYLVSEHESTLVIAKTRVTPIGKQALTLPRLELMGALIGTRLGQFVSESLKDNFNITKRLLWSDNQITLHWLNGRGRQDVFTKNRVLEITSHHQEYRYVPTSQNPADLLTRGISPRQLSESRVWWFGPDWLTNSALWPKCELFPIEITESVNEQLDPATAPKCLTETAIHHMSTVTKPTLLQTEFGDILPATNMRDTPVNTDNFPRQVGFSIDSIFQVNNYRDLSHLLRITALVLRFVHNIKAKLTRRPLNISSLNGNAPTASEINDAEHRWLKAVQHIHYSDEILYLQRQAKQVGPLCNQLKLFLDDDGILRAEADSRTHPFPMI</sequence>
<gene>
    <name evidence="3" type="primary">LOC102807264</name>
</gene>
<evidence type="ECO:0000259" key="1">
    <source>
        <dbReference type="Pfam" id="PF00078"/>
    </source>
</evidence>
<feature type="non-terminal residue" evidence="3">
    <location>
        <position position="733"/>
    </location>
</feature>
<dbReference type="SUPFAM" id="SSF56672">
    <property type="entry name" value="DNA/RNA polymerases"/>
    <property type="match status" value="1"/>
</dbReference>
<dbReference type="Pfam" id="PF05380">
    <property type="entry name" value="Peptidase_A17"/>
    <property type="match status" value="1"/>
</dbReference>
<dbReference type="Gene3D" id="3.30.70.270">
    <property type="match status" value="1"/>
</dbReference>
<dbReference type="InterPro" id="IPR043128">
    <property type="entry name" value="Rev_trsase/Diguanyl_cyclase"/>
</dbReference>
<dbReference type="PANTHER" id="PTHR47331:SF1">
    <property type="entry name" value="GAG-LIKE PROTEIN"/>
    <property type="match status" value="1"/>
</dbReference>
<name>A0ABM0MAH5_SACKO</name>
<feature type="non-terminal residue" evidence="3">
    <location>
        <position position="1"/>
    </location>
</feature>
<dbReference type="InterPro" id="IPR043502">
    <property type="entry name" value="DNA/RNA_pol_sf"/>
</dbReference>
<organism evidence="2 3">
    <name type="scientific">Saccoglossus kowalevskii</name>
    <name type="common">Acorn worm</name>
    <dbReference type="NCBI Taxonomy" id="10224"/>
    <lineage>
        <taxon>Eukaryota</taxon>
        <taxon>Metazoa</taxon>
        <taxon>Hemichordata</taxon>
        <taxon>Enteropneusta</taxon>
        <taxon>Harrimaniidae</taxon>
        <taxon>Saccoglossus</taxon>
    </lineage>
</organism>
<proteinExistence type="predicted"/>
<dbReference type="GeneID" id="102807264"/>
<evidence type="ECO:0000313" key="2">
    <source>
        <dbReference type="Proteomes" id="UP000694865"/>
    </source>
</evidence>
<reference evidence="3" key="1">
    <citation type="submission" date="2025-08" db="UniProtKB">
        <authorList>
            <consortium name="RefSeq"/>
        </authorList>
    </citation>
    <scope>IDENTIFICATION</scope>
    <source>
        <tissue evidence="3">Testes</tissue>
    </source>
</reference>
<keyword evidence="2" id="KW-1185">Reference proteome</keyword>
<dbReference type="PANTHER" id="PTHR47331">
    <property type="entry name" value="PHD-TYPE DOMAIN-CONTAINING PROTEIN"/>
    <property type="match status" value="1"/>
</dbReference>
<dbReference type="InterPro" id="IPR000477">
    <property type="entry name" value="RT_dom"/>
</dbReference>
<dbReference type="RefSeq" id="XP_006817016.1">
    <property type="nucleotide sequence ID" value="XM_006816953.1"/>
</dbReference>
<feature type="domain" description="Reverse transcriptase" evidence="1">
    <location>
        <begin position="253"/>
        <end position="395"/>
    </location>
</feature>
<evidence type="ECO:0000313" key="3">
    <source>
        <dbReference type="RefSeq" id="XP_006817016.1"/>
    </source>
</evidence>
<dbReference type="InterPro" id="IPR008042">
    <property type="entry name" value="Retrotrans_Pao"/>
</dbReference>
<accession>A0ABM0MAH5</accession>
<dbReference type="Pfam" id="PF00078">
    <property type="entry name" value="RVT_1"/>
    <property type="match status" value="1"/>
</dbReference>
<dbReference type="Gene3D" id="3.10.10.10">
    <property type="entry name" value="HIV Type 1 Reverse Transcriptase, subunit A, domain 1"/>
    <property type="match status" value="1"/>
</dbReference>
<dbReference type="Proteomes" id="UP000694865">
    <property type="component" value="Unplaced"/>
</dbReference>